<evidence type="ECO:0000256" key="1">
    <source>
        <dbReference type="ARBA" id="ARBA00009589"/>
    </source>
</evidence>
<comment type="caution">
    <text evidence="5">The sequence shown here is derived from an EMBL/GenBank/DDBJ whole genome shotgun (WGS) entry which is preliminary data.</text>
</comment>
<keyword evidence="6" id="KW-1185">Reference proteome</keyword>
<evidence type="ECO:0000313" key="5">
    <source>
        <dbReference type="EMBL" id="CAB4036523.1"/>
    </source>
</evidence>
<comment type="similarity">
    <text evidence="1">Belongs to the 5'(3')-deoxyribonucleotidase family.</text>
</comment>
<dbReference type="InterPro" id="IPR008380">
    <property type="entry name" value="HAD-SF_hydro_IG_5-nucl"/>
</dbReference>
<evidence type="ECO:0000313" key="6">
    <source>
        <dbReference type="Proteomes" id="UP001152795"/>
    </source>
</evidence>
<dbReference type="InterPro" id="IPR036412">
    <property type="entry name" value="HAD-like_sf"/>
</dbReference>
<dbReference type="OrthoDB" id="409330at2759"/>
<dbReference type="Gene3D" id="3.40.50.1000">
    <property type="entry name" value="HAD superfamily/HAD-like"/>
    <property type="match status" value="1"/>
</dbReference>
<proteinExistence type="inferred from homology"/>
<evidence type="ECO:0000256" key="3">
    <source>
        <dbReference type="ARBA" id="ARBA00022801"/>
    </source>
</evidence>
<organism evidence="5 6">
    <name type="scientific">Paramuricea clavata</name>
    <name type="common">Red gorgonian</name>
    <name type="synonym">Violescent sea-whip</name>
    <dbReference type="NCBI Taxonomy" id="317549"/>
    <lineage>
        <taxon>Eukaryota</taxon>
        <taxon>Metazoa</taxon>
        <taxon>Cnidaria</taxon>
        <taxon>Anthozoa</taxon>
        <taxon>Octocorallia</taxon>
        <taxon>Malacalcyonacea</taxon>
        <taxon>Plexauridae</taxon>
        <taxon>Paramuricea</taxon>
    </lineage>
</organism>
<dbReference type="AlphaFoldDB" id="A0A6S7LDT4"/>
<keyword evidence="3" id="KW-0378">Hydrolase</keyword>
<evidence type="ECO:0000256" key="4">
    <source>
        <dbReference type="ARBA" id="ARBA00022842"/>
    </source>
</evidence>
<feature type="non-terminal residue" evidence="5">
    <location>
        <position position="1"/>
    </location>
</feature>
<dbReference type="InterPro" id="IPR023214">
    <property type="entry name" value="HAD_sf"/>
</dbReference>
<dbReference type="Proteomes" id="UP001152795">
    <property type="component" value="Unassembled WGS sequence"/>
</dbReference>
<evidence type="ECO:0000256" key="2">
    <source>
        <dbReference type="ARBA" id="ARBA00022723"/>
    </source>
</evidence>
<keyword evidence="4" id="KW-0460">Magnesium</keyword>
<keyword evidence="2" id="KW-0479">Metal-binding</keyword>
<dbReference type="PANTHER" id="PTHR12103:SF12">
    <property type="entry name" value="FI20020P1"/>
    <property type="match status" value="1"/>
</dbReference>
<accession>A0A6S7LDT4</accession>
<reference evidence="5" key="1">
    <citation type="submission" date="2020-04" db="EMBL/GenBank/DDBJ databases">
        <authorList>
            <person name="Alioto T."/>
            <person name="Alioto T."/>
            <person name="Gomez Garrido J."/>
        </authorList>
    </citation>
    <scope>NUCLEOTIDE SEQUENCE</scope>
    <source>
        <strain evidence="5">A484AB</strain>
    </source>
</reference>
<dbReference type="GO" id="GO:0008253">
    <property type="term" value="F:5'-nucleotidase activity"/>
    <property type="evidence" value="ECO:0007669"/>
    <property type="project" value="TreeGrafter"/>
</dbReference>
<protein>
    <submittedName>
        <fullName evidence="5">5 -nucleotidase domain-containing 3-like</fullName>
    </submittedName>
</protein>
<dbReference type="Pfam" id="PF05761">
    <property type="entry name" value="5_nucleotid"/>
    <property type="match status" value="1"/>
</dbReference>
<gene>
    <name evidence="5" type="ORF">PACLA_8A076993</name>
</gene>
<dbReference type="GO" id="GO:0046872">
    <property type="term" value="F:metal ion binding"/>
    <property type="evidence" value="ECO:0007669"/>
    <property type="project" value="UniProtKB-KW"/>
</dbReference>
<name>A0A6S7LDT4_PARCT</name>
<sequence>MINIQHFILQYFSQKNIEYDPAYVFRDCQETVRKVHRSGQIGSSVEKDIGRYLHPNPELREFLQSLIECGKQTFLITNSDFNFV</sequence>
<dbReference type="SUPFAM" id="SSF56784">
    <property type="entry name" value="HAD-like"/>
    <property type="match status" value="1"/>
</dbReference>
<dbReference type="PANTHER" id="PTHR12103">
    <property type="entry name" value="5'-NUCLEOTIDASE DOMAIN-CONTAINING"/>
    <property type="match status" value="1"/>
</dbReference>
<dbReference type="EMBL" id="CACRXK020022133">
    <property type="protein sequence ID" value="CAB4036523.1"/>
    <property type="molecule type" value="Genomic_DNA"/>
</dbReference>